<sequence length="55" mass="6276">MIKINQLAGMNIHYLFYSLKEFFAYQQKIGISSVELWGGAPHFFIDAFTGSVAKF</sequence>
<reference evidence="1 2" key="1">
    <citation type="submission" date="2013-02" db="EMBL/GenBank/DDBJ databases">
        <title>The Genome Sequence of Enterococcus faecium VRE_84.</title>
        <authorList>
            <consortium name="The Broad Institute Genome Sequencing Platform"/>
            <consortium name="The Broad Institute Genome Sequencing Center for Infectious Disease"/>
            <person name="Earl A.M."/>
            <person name="Gilmore M.S."/>
            <person name="Lebreton F."/>
            <person name="Hammerum A.M."/>
            <person name="Jensen L.B."/>
            <person name="Guardabassi L."/>
            <person name="Walker B."/>
            <person name="Young S.K."/>
            <person name="Zeng Q."/>
            <person name="Gargeya S."/>
            <person name="Fitzgerald M."/>
            <person name="Haas B."/>
            <person name="Abouelleil A."/>
            <person name="Alvarado L."/>
            <person name="Arachchi H.M."/>
            <person name="Berlin A.M."/>
            <person name="Chapman S.B."/>
            <person name="Dewar J."/>
            <person name="Goldberg J."/>
            <person name="Griggs A."/>
            <person name="Gujja S."/>
            <person name="Hansen M."/>
            <person name="Howarth C."/>
            <person name="Imamovic A."/>
            <person name="Larimer J."/>
            <person name="McCowan C."/>
            <person name="Murphy C."/>
            <person name="Neiman D."/>
            <person name="Pearson M."/>
            <person name="Priest M."/>
            <person name="Roberts A."/>
            <person name="Saif S."/>
            <person name="Shea T."/>
            <person name="Sisk P."/>
            <person name="Sykes S."/>
            <person name="Wortman J."/>
            <person name="Nusbaum C."/>
            <person name="Birren B."/>
        </authorList>
    </citation>
    <scope>NUCLEOTIDE SEQUENCE [LARGE SCALE GENOMIC DNA]</scope>
    <source>
        <strain evidence="1 2">VRE 84</strain>
    </source>
</reference>
<proteinExistence type="predicted"/>
<name>A0A829F2T5_ENTFC</name>
<dbReference type="AlphaFoldDB" id="A0A829F2T5"/>
<dbReference type="Proteomes" id="UP000013834">
    <property type="component" value="Unassembled WGS sequence"/>
</dbReference>
<organism evidence="1 2">
    <name type="scientific">Enterococcus faecium EnGen0180</name>
    <dbReference type="NCBI Taxonomy" id="1157475"/>
    <lineage>
        <taxon>Bacteria</taxon>
        <taxon>Bacillati</taxon>
        <taxon>Bacillota</taxon>
        <taxon>Bacilli</taxon>
        <taxon>Lactobacillales</taxon>
        <taxon>Enterococcaceae</taxon>
        <taxon>Enterococcus</taxon>
    </lineage>
</organism>
<dbReference type="EMBL" id="AIVF01000047">
    <property type="protein sequence ID" value="EOG23052.1"/>
    <property type="molecule type" value="Genomic_DNA"/>
</dbReference>
<gene>
    <name evidence="1" type="ORF">SMG_02583</name>
</gene>
<comment type="caution">
    <text evidence="1">The sequence shown here is derived from an EMBL/GenBank/DDBJ whole genome shotgun (WGS) entry which is preliminary data.</text>
</comment>
<dbReference type="RefSeq" id="WP_002322961.1">
    <property type="nucleotide sequence ID" value="NZ_KB948137.1"/>
</dbReference>
<evidence type="ECO:0000313" key="2">
    <source>
        <dbReference type="Proteomes" id="UP000013834"/>
    </source>
</evidence>
<evidence type="ECO:0000313" key="1">
    <source>
        <dbReference type="EMBL" id="EOG23052.1"/>
    </source>
</evidence>
<accession>A0A829F2T5</accession>
<protein>
    <submittedName>
        <fullName evidence="1">Uncharacterized protein</fullName>
    </submittedName>
</protein>